<reference evidence="1 2" key="1">
    <citation type="submission" date="2015-01" db="EMBL/GenBank/DDBJ databases">
        <title>Evolution of Trichinella species and genotypes.</title>
        <authorList>
            <person name="Korhonen P.K."/>
            <person name="Edoardo P."/>
            <person name="Giuseppe L.R."/>
            <person name="Gasser R.B."/>
        </authorList>
    </citation>
    <scope>NUCLEOTIDE SEQUENCE [LARGE SCALE GENOMIC DNA]</scope>
    <source>
        <strain evidence="1">ISS470</strain>
    </source>
</reference>
<name>A0A0V1EBC4_TRIPS</name>
<dbReference type="Proteomes" id="UP000054995">
    <property type="component" value="Unassembled WGS sequence"/>
</dbReference>
<evidence type="ECO:0000313" key="1">
    <source>
        <dbReference type="EMBL" id="KRY71103.1"/>
    </source>
</evidence>
<proteinExistence type="predicted"/>
<organism evidence="1 2">
    <name type="scientific">Trichinella pseudospiralis</name>
    <name type="common">Parasitic roundworm</name>
    <dbReference type="NCBI Taxonomy" id="6337"/>
    <lineage>
        <taxon>Eukaryota</taxon>
        <taxon>Metazoa</taxon>
        <taxon>Ecdysozoa</taxon>
        <taxon>Nematoda</taxon>
        <taxon>Enoplea</taxon>
        <taxon>Dorylaimia</taxon>
        <taxon>Trichinellida</taxon>
        <taxon>Trichinellidae</taxon>
        <taxon>Trichinella</taxon>
    </lineage>
</organism>
<protein>
    <submittedName>
        <fullName evidence="1">Uncharacterized protein</fullName>
    </submittedName>
</protein>
<dbReference type="EMBL" id="JYDT01001065">
    <property type="protein sequence ID" value="KRY71103.1"/>
    <property type="molecule type" value="Genomic_DNA"/>
</dbReference>
<keyword evidence="2" id="KW-1185">Reference proteome</keyword>
<dbReference type="AlphaFoldDB" id="A0A0V1EBC4"/>
<evidence type="ECO:0000313" key="2">
    <source>
        <dbReference type="Proteomes" id="UP000054995"/>
    </source>
</evidence>
<sequence length="69" mass="8068">MTVSICREDIETQNFILSHWLSLSRFLSFHLACTSSPLSCELIKKNQYAFGNTLQYCVFHDILQKSHWS</sequence>
<comment type="caution">
    <text evidence="1">The sequence shown here is derived from an EMBL/GenBank/DDBJ whole genome shotgun (WGS) entry which is preliminary data.</text>
</comment>
<accession>A0A0V1EBC4</accession>
<gene>
    <name evidence="1" type="ORF">T4D_4550</name>
</gene>